<feature type="non-terminal residue" evidence="1">
    <location>
        <position position="1"/>
    </location>
</feature>
<reference evidence="1 2" key="1">
    <citation type="submission" date="2019-03" db="EMBL/GenBank/DDBJ databases">
        <title>Single cell metagenomics reveals metabolic interactions within the superorganism composed of flagellate Streblomastix strix and complex community of Bacteroidetes bacteria on its surface.</title>
        <authorList>
            <person name="Treitli S.C."/>
            <person name="Kolisko M."/>
            <person name="Husnik F."/>
            <person name="Keeling P."/>
            <person name="Hampl V."/>
        </authorList>
    </citation>
    <scope>NUCLEOTIDE SEQUENCE [LARGE SCALE GENOMIC DNA]</scope>
    <source>
        <strain evidence="1">ST1C</strain>
    </source>
</reference>
<sequence length="23" mass="2638">KLFEDISWNGANIIFPMLEVGPF</sequence>
<dbReference type="EMBL" id="SNRW01040839">
    <property type="protein sequence ID" value="KAA6341088.1"/>
    <property type="molecule type" value="Genomic_DNA"/>
</dbReference>
<evidence type="ECO:0000313" key="1">
    <source>
        <dbReference type="EMBL" id="KAA6341088.1"/>
    </source>
</evidence>
<protein>
    <submittedName>
        <fullName evidence="1">Uncharacterized protein</fullName>
    </submittedName>
</protein>
<organism evidence="1 2">
    <name type="scientific">Streblomastix strix</name>
    <dbReference type="NCBI Taxonomy" id="222440"/>
    <lineage>
        <taxon>Eukaryota</taxon>
        <taxon>Metamonada</taxon>
        <taxon>Preaxostyla</taxon>
        <taxon>Oxymonadida</taxon>
        <taxon>Streblomastigidae</taxon>
        <taxon>Streblomastix</taxon>
    </lineage>
</organism>
<dbReference type="AlphaFoldDB" id="A0A5J4S5J4"/>
<proteinExistence type="predicted"/>
<gene>
    <name evidence="1" type="ORF">EZS28_052484</name>
</gene>
<accession>A0A5J4S5J4</accession>
<comment type="caution">
    <text evidence="1">The sequence shown here is derived from an EMBL/GenBank/DDBJ whole genome shotgun (WGS) entry which is preliminary data.</text>
</comment>
<evidence type="ECO:0000313" key="2">
    <source>
        <dbReference type="Proteomes" id="UP000324800"/>
    </source>
</evidence>
<dbReference type="Proteomes" id="UP000324800">
    <property type="component" value="Unassembled WGS sequence"/>
</dbReference>
<name>A0A5J4S5J4_9EUKA</name>